<dbReference type="Gramene" id="TVU11645">
    <property type="protein sequence ID" value="TVU11645"/>
    <property type="gene ID" value="EJB05_45242"/>
</dbReference>
<dbReference type="SUPFAM" id="SSF53756">
    <property type="entry name" value="UDP-Glycosyltransferase/glycogen phosphorylase"/>
    <property type="match status" value="1"/>
</dbReference>
<keyword evidence="2" id="KW-1185">Reference proteome</keyword>
<dbReference type="Proteomes" id="UP000324897">
    <property type="component" value="Chromosome 3"/>
</dbReference>
<sequence>MKPPPFFNARLVVEEARVGAAASWGGFGVVPDVEHLAQSLAEVVGEGGANMRARAQQLAARVAEAVKEGGSSRRELDGLVQELRKLAGGR</sequence>
<protein>
    <submittedName>
        <fullName evidence="1">Uncharacterized protein</fullName>
    </submittedName>
</protein>
<reference evidence="1 2" key="1">
    <citation type="journal article" date="2019" name="Sci. Rep.">
        <title>A high-quality genome of Eragrostis curvula grass provides insights into Poaceae evolution and supports new strategies to enhance forage quality.</title>
        <authorList>
            <person name="Carballo J."/>
            <person name="Santos B.A.C.M."/>
            <person name="Zappacosta D."/>
            <person name="Garbus I."/>
            <person name="Selva J.P."/>
            <person name="Gallo C.A."/>
            <person name="Diaz A."/>
            <person name="Albertini E."/>
            <person name="Caccamo M."/>
            <person name="Echenique V."/>
        </authorList>
    </citation>
    <scope>NUCLEOTIDE SEQUENCE [LARGE SCALE GENOMIC DNA]</scope>
    <source>
        <strain evidence="2">cv. Victoria</strain>
        <tissue evidence="1">Leaf</tissue>
    </source>
</reference>
<evidence type="ECO:0000313" key="1">
    <source>
        <dbReference type="EMBL" id="TVU11645.1"/>
    </source>
</evidence>
<proteinExistence type="predicted"/>
<name>A0A5J9TK19_9POAL</name>
<feature type="non-terminal residue" evidence="1">
    <location>
        <position position="1"/>
    </location>
</feature>
<organism evidence="1 2">
    <name type="scientific">Eragrostis curvula</name>
    <name type="common">weeping love grass</name>
    <dbReference type="NCBI Taxonomy" id="38414"/>
    <lineage>
        <taxon>Eukaryota</taxon>
        <taxon>Viridiplantae</taxon>
        <taxon>Streptophyta</taxon>
        <taxon>Embryophyta</taxon>
        <taxon>Tracheophyta</taxon>
        <taxon>Spermatophyta</taxon>
        <taxon>Magnoliopsida</taxon>
        <taxon>Liliopsida</taxon>
        <taxon>Poales</taxon>
        <taxon>Poaceae</taxon>
        <taxon>PACMAD clade</taxon>
        <taxon>Chloridoideae</taxon>
        <taxon>Eragrostideae</taxon>
        <taxon>Eragrostidinae</taxon>
        <taxon>Eragrostis</taxon>
    </lineage>
</organism>
<dbReference type="EMBL" id="RWGY01000039">
    <property type="protein sequence ID" value="TVU11645.1"/>
    <property type="molecule type" value="Genomic_DNA"/>
</dbReference>
<dbReference type="AlphaFoldDB" id="A0A5J9TK19"/>
<evidence type="ECO:0000313" key="2">
    <source>
        <dbReference type="Proteomes" id="UP000324897"/>
    </source>
</evidence>
<comment type="caution">
    <text evidence="1">The sequence shown here is derived from an EMBL/GenBank/DDBJ whole genome shotgun (WGS) entry which is preliminary data.</text>
</comment>
<gene>
    <name evidence="1" type="ORF">EJB05_45242</name>
</gene>
<accession>A0A5J9TK19</accession>
<dbReference type="Gene3D" id="3.40.50.2000">
    <property type="entry name" value="Glycogen Phosphorylase B"/>
    <property type="match status" value="2"/>
</dbReference>